<keyword evidence="3" id="KW-0378">Hydrolase</keyword>
<protein>
    <recommendedName>
        <fullName evidence="6">IRG-type G domain-containing protein</fullName>
    </recommendedName>
</protein>
<keyword evidence="4" id="KW-0342">GTP-binding</keyword>
<dbReference type="SUPFAM" id="SSF52540">
    <property type="entry name" value="P-loop containing nucleoside triphosphate hydrolases"/>
    <property type="match status" value="1"/>
</dbReference>
<proteinExistence type="inferred from homology"/>
<evidence type="ECO:0000256" key="1">
    <source>
        <dbReference type="ARBA" id="ARBA00005429"/>
    </source>
</evidence>
<dbReference type="GO" id="GO:0016787">
    <property type="term" value="F:hydrolase activity"/>
    <property type="evidence" value="ECO:0007669"/>
    <property type="project" value="UniProtKB-KW"/>
</dbReference>
<evidence type="ECO:0000256" key="2">
    <source>
        <dbReference type="ARBA" id="ARBA00022741"/>
    </source>
</evidence>
<comment type="similarity">
    <text evidence="1">Belongs to the TRAFAC class dynamin-like GTPase superfamily. IRG family.</text>
</comment>
<name>A0A9D4CKJ2_DREPO</name>
<dbReference type="InterPro" id="IPR027417">
    <property type="entry name" value="P-loop_NTPase"/>
</dbReference>
<keyword evidence="2" id="KW-0547">Nucleotide-binding</keyword>
<dbReference type="PROSITE" id="PS51716">
    <property type="entry name" value="G_IRG"/>
    <property type="match status" value="1"/>
</dbReference>
<evidence type="ECO:0000256" key="5">
    <source>
        <dbReference type="SAM" id="MobiDB-lite"/>
    </source>
</evidence>
<dbReference type="Gene3D" id="3.40.50.300">
    <property type="entry name" value="P-loop containing nucleotide triphosphate hydrolases"/>
    <property type="match status" value="1"/>
</dbReference>
<keyword evidence="8" id="KW-1185">Reference proteome</keyword>
<sequence length="365" mass="41470">MQFVRPYHPKRHFSLNRFNMSCAGVGKRRSCGSKFCLYCAKDVKPKDDTASIIGNLSCGDEEYYDTADDDSNEEYYDAEDFDCDTGSDELDSRSMITKEEAAVIKKVLDYDHSTKANTASIHHESYSTNQKTEGCDGQVVSYYNQLRKNKNETASNQKRSRKNQSTNEKADAINNTADHNQSPKADASASEVTYYNQLEQNVVHNLIDKKNTTIQEMSYQTEAVEFKKVSDQCGFTELMTLMEEKNNAWRDTKIKIAITGESGSGKSSLINALRGLKDDDYGAAETDCVEKTTEPLNYPHPDNKNLELWDLPGVGTPNFSQETYLEDVMFAQYDFILLVSSSRYTNIDTWLAKQITPNRKEEERR</sequence>
<evidence type="ECO:0000313" key="7">
    <source>
        <dbReference type="EMBL" id="KAH3726329.1"/>
    </source>
</evidence>
<dbReference type="PANTHER" id="PTHR32341">
    <property type="entry name" value="INTERFERON-INDUCIBLE GTPASE"/>
    <property type="match status" value="1"/>
</dbReference>
<evidence type="ECO:0000259" key="6">
    <source>
        <dbReference type="PROSITE" id="PS51716"/>
    </source>
</evidence>
<dbReference type="InterPro" id="IPR030385">
    <property type="entry name" value="G_IRG_dom"/>
</dbReference>
<dbReference type="InterPro" id="IPR051515">
    <property type="entry name" value="IRG"/>
</dbReference>
<evidence type="ECO:0000256" key="3">
    <source>
        <dbReference type="ARBA" id="ARBA00022801"/>
    </source>
</evidence>
<dbReference type="GO" id="GO:0005525">
    <property type="term" value="F:GTP binding"/>
    <property type="evidence" value="ECO:0007669"/>
    <property type="project" value="UniProtKB-KW"/>
</dbReference>
<accession>A0A9D4CKJ2</accession>
<feature type="domain" description="IRG-type G" evidence="6">
    <location>
        <begin position="252"/>
        <end position="365"/>
    </location>
</feature>
<dbReference type="PANTHER" id="PTHR32341:SF10">
    <property type="entry name" value="INTERFERON-INDUCIBLE GTPASE 5"/>
    <property type="match status" value="1"/>
</dbReference>
<feature type="region of interest" description="Disordered" evidence="5">
    <location>
        <begin position="148"/>
        <end position="168"/>
    </location>
</feature>
<evidence type="ECO:0000313" key="8">
    <source>
        <dbReference type="Proteomes" id="UP000828390"/>
    </source>
</evidence>
<dbReference type="GO" id="GO:0016020">
    <property type="term" value="C:membrane"/>
    <property type="evidence" value="ECO:0007669"/>
    <property type="project" value="InterPro"/>
</dbReference>
<organism evidence="7 8">
    <name type="scientific">Dreissena polymorpha</name>
    <name type="common">Zebra mussel</name>
    <name type="synonym">Mytilus polymorpha</name>
    <dbReference type="NCBI Taxonomy" id="45954"/>
    <lineage>
        <taxon>Eukaryota</taxon>
        <taxon>Metazoa</taxon>
        <taxon>Spiralia</taxon>
        <taxon>Lophotrochozoa</taxon>
        <taxon>Mollusca</taxon>
        <taxon>Bivalvia</taxon>
        <taxon>Autobranchia</taxon>
        <taxon>Heteroconchia</taxon>
        <taxon>Euheterodonta</taxon>
        <taxon>Imparidentia</taxon>
        <taxon>Neoheterodontei</taxon>
        <taxon>Myida</taxon>
        <taxon>Dreissenoidea</taxon>
        <taxon>Dreissenidae</taxon>
        <taxon>Dreissena</taxon>
    </lineage>
</organism>
<gene>
    <name evidence="7" type="ORF">DPMN_052190</name>
</gene>
<dbReference type="Proteomes" id="UP000828390">
    <property type="component" value="Unassembled WGS sequence"/>
</dbReference>
<dbReference type="AlphaFoldDB" id="A0A9D4CKJ2"/>
<dbReference type="EMBL" id="JAIWYP010000012">
    <property type="protein sequence ID" value="KAH3726329.1"/>
    <property type="molecule type" value="Genomic_DNA"/>
</dbReference>
<comment type="caution">
    <text evidence="7">The sequence shown here is derived from an EMBL/GenBank/DDBJ whole genome shotgun (WGS) entry which is preliminary data.</text>
</comment>
<dbReference type="InterPro" id="IPR007743">
    <property type="entry name" value="Immunity-related_GTPase-like"/>
</dbReference>
<dbReference type="Pfam" id="PF05049">
    <property type="entry name" value="IIGP"/>
    <property type="match status" value="1"/>
</dbReference>
<reference evidence="7" key="1">
    <citation type="journal article" date="2019" name="bioRxiv">
        <title>The Genome of the Zebra Mussel, Dreissena polymorpha: A Resource for Invasive Species Research.</title>
        <authorList>
            <person name="McCartney M.A."/>
            <person name="Auch B."/>
            <person name="Kono T."/>
            <person name="Mallez S."/>
            <person name="Zhang Y."/>
            <person name="Obille A."/>
            <person name="Becker A."/>
            <person name="Abrahante J.E."/>
            <person name="Garbe J."/>
            <person name="Badalamenti J.P."/>
            <person name="Herman A."/>
            <person name="Mangelson H."/>
            <person name="Liachko I."/>
            <person name="Sullivan S."/>
            <person name="Sone E.D."/>
            <person name="Koren S."/>
            <person name="Silverstein K.A.T."/>
            <person name="Beckman K.B."/>
            <person name="Gohl D.M."/>
        </authorList>
    </citation>
    <scope>NUCLEOTIDE SEQUENCE</scope>
    <source>
        <strain evidence="7">Duluth1</strain>
        <tissue evidence="7">Whole animal</tissue>
    </source>
</reference>
<evidence type="ECO:0000256" key="4">
    <source>
        <dbReference type="ARBA" id="ARBA00023134"/>
    </source>
</evidence>
<reference evidence="7" key="2">
    <citation type="submission" date="2020-11" db="EMBL/GenBank/DDBJ databases">
        <authorList>
            <person name="McCartney M.A."/>
            <person name="Auch B."/>
            <person name="Kono T."/>
            <person name="Mallez S."/>
            <person name="Becker A."/>
            <person name="Gohl D.M."/>
            <person name="Silverstein K.A.T."/>
            <person name="Koren S."/>
            <person name="Bechman K.B."/>
            <person name="Herman A."/>
            <person name="Abrahante J.E."/>
            <person name="Garbe J."/>
        </authorList>
    </citation>
    <scope>NUCLEOTIDE SEQUENCE</scope>
    <source>
        <strain evidence="7">Duluth1</strain>
        <tissue evidence="7">Whole animal</tissue>
    </source>
</reference>